<keyword evidence="3" id="KW-1185">Reference proteome</keyword>
<feature type="compositionally biased region" description="Low complexity" evidence="1">
    <location>
        <begin position="303"/>
        <end position="315"/>
    </location>
</feature>
<feature type="region of interest" description="Disordered" evidence="1">
    <location>
        <begin position="229"/>
        <end position="324"/>
    </location>
</feature>
<feature type="region of interest" description="Disordered" evidence="1">
    <location>
        <begin position="127"/>
        <end position="168"/>
    </location>
</feature>
<dbReference type="OrthoDB" id="2921613at2759"/>
<dbReference type="EMBL" id="ML178832">
    <property type="protein sequence ID" value="TFK99697.1"/>
    <property type="molecule type" value="Genomic_DNA"/>
</dbReference>
<name>A0A5C3QES8_9AGAR</name>
<evidence type="ECO:0000313" key="2">
    <source>
        <dbReference type="EMBL" id="TFK99697.1"/>
    </source>
</evidence>
<gene>
    <name evidence="2" type="ORF">BDV98DRAFT_594635</name>
</gene>
<accession>A0A5C3QES8</accession>
<feature type="compositionally biased region" description="Basic and acidic residues" evidence="1">
    <location>
        <begin position="272"/>
        <end position="294"/>
    </location>
</feature>
<evidence type="ECO:0000313" key="3">
    <source>
        <dbReference type="Proteomes" id="UP000305067"/>
    </source>
</evidence>
<feature type="region of interest" description="Disordered" evidence="1">
    <location>
        <begin position="346"/>
        <end position="395"/>
    </location>
</feature>
<feature type="compositionally biased region" description="Low complexity" evidence="1">
    <location>
        <begin position="244"/>
        <end position="257"/>
    </location>
</feature>
<feature type="compositionally biased region" description="Acidic residues" evidence="1">
    <location>
        <begin position="381"/>
        <end position="395"/>
    </location>
</feature>
<proteinExistence type="predicted"/>
<dbReference type="Proteomes" id="UP000305067">
    <property type="component" value="Unassembled WGS sequence"/>
</dbReference>
<protein>
    <submittedName>
        <fullName evidence="2">Uncharacterized protein</fullName>
    </submittedName>
</protein>
<evidence type="ECO:0000256" key="1">
    <source>
        <dbReference type="SAM" id="MobiDB-lite"/>
    </source>
</evidence>
<dbReference type="AlphaFoldDB" id="A0A5C3QES8"/>
<feature type="compositionally biased region" description="Acidic residues" evidence="1">
    <location>
        <begin position="231"/>
        <end position="240"/>
    </location>
</feature>
<feature type="compositionally biased region" description="Low complexity" evidence="1">
    <location>
        <begin position="144"/>
        <end position="154"/>
    </location>
</feature>
<reference evidence="2 3" key="1">
    <citation type="journal article" date="2019" name="Nat. Ecol. Evol.">
        <title>Megaphylogeny resolves global patterns of mushroom evolution.</title>
        <authorList>
            <person name="Varga T."/>
            <person name="Krizsan K."/>
            <person name="Foldi C."/>
            <person name="Dima B."/>
            <person name="Sanchez-Garcia M."/>
            <person name="Sanchez-Ramirez S."/>
            <person name="Szollosi G.J."/>
            <person name="Szarkandi J.G."/>
            <person name="Papp V."/>
            <person name="Albert L."/>
            <person name="Andreopoulos W."/>
            <person name="Angelini C."/>
            <person name="Antonin V."/>
            <person name="Barry K.W."/>
            <person name="Bougher N.L."/>
            <person name="Buchanan P."/>
            <person name="Buyck B."/>
            <person name="Bense V."/>
            <person name="Catcheside P."/>
            <person name="Chovatia M."/>
            <person name="Cooper J."/>
            <person name="Damon W."/>
            <person name="Desjardin D."/>
            <person name="Finy P."/>
            <person name="Geml J."/>
            <person name="Haridas S."/>
            <person name="Hughes K."/>
            <person name="Justo A."/>
            <person name="Karasinski D."/>
            <person name="Kautmanova I."/>
            <person name="Kiss B."/>
            <person name="Kocsube S."/>
            <person name="Kotiranta H."/>
            <person name="LaButti K.M."/>
            <person name="Lechner B.E."/>
            <person name="Liimatainen K."/>
            <person name="Lipzen A."/>
            <person name="Lukacs Z."/>
            <person name="Mihaltcheva S."/>
            <person name="Morgado L.N."/>
            <person name="Niskanen T."/>
            <person name="Noordeloos M.E."/>
            <person name="Ohm R.A."/>
            <person name="Ortiz-Santana B."/>
            <person name="Ovrebo C."/>
            <person name="Racz N."/>
            <person name="Riley R."/>
            <person name="Savchenko A."/>
            <person name="Shiryaev A."/>
            <person name="Soop K."/>
            <person name="Spirin V."/>
            <person name="Szebenyi C."/>
            <person name="Tomsovsky M."/>
            <person name="Tulloss R.E."/>
            <person name="Uehling J."/>
            <person name="Grigoriev I.V."/>
            <person name="Vagvolgyi C."/>
            <person name="Papp T."/>
            <person name="Martin F.M."/>
            <person name="Miettinen O."/>
            <person name="Hibbett D.S."/>
            <person name="Nagy L.G."/>
        </authorList>
    </citation>
    <scope>NUCLEOTIDE SEQUENCE [LARGE SCALE GENOMIC DNA]</scope>
    <source>
        <strain evidence="2 3">CBS 309.79</strain>
    </source>
</reference>
<organism evidence="2 3">
    <name type="scientific">Pterulicium gracile</name>
    <dbReference type="NCBI Taxonomy" id="1884261"/>
    <lineage>
        <taxon>Eukaryota</taxon>
        <taxon>Fungi</taxon>
        <taxon>Dikarya</taxon>
        <taxon>Basidiomycota</taxon>
        <taxon>Agaricomycotina</taxon>
        <taxon>Agaricomycetes</taxon>
        <taxon>Agaricomycetidae</taxon>
        <taxon>Agaricales</taxon>
        <taxon>Pleurotineae</taxon>
        <taxon>Pterulaceae</taxon>
        <taxon>Pterulicium</taxon>
    </lineage>
</organism>
<sequence>MNSEIINLIALLHVEDAPRPTSRIGFNNGEVLEESLPLPSTSADQGDPDDHEMAFEDLCDIVIDDDTTFDEVTEDTISHPSNLSPLYPIPESSCGSFFPKHHGPSRNHLLQLKAFWTMREEGWAYDGVLSPGRPRSSSPPPGLQPTTSTPSTSPKRPPPPTPITMHPRRGDILALRDPYCAQIDRCFSRLPLWTMSKTLFMFDLHVACKLTPSPSSEDADTFFVRHPTPTFDEEEAEEDGSVYSSMSTGDSSDSDMTLVDSDSGDDLSPVDPENRIEWREREGPAASSTERESWDVVSLTDEASPSCSSSPSASPDKQRQQAPHITTYISQQSKAAPAAVAPLDLSQKARPRLLRHGMGPPKRQATDTTMCSEERSKSFSEDDDEAEEEEEEEDYMSVLLDEEDPFGWSKNWYRRWDLLTRLVRADQTRKRGRTMA</sequence>